<dbReference type="EMBL" id="ML996700">
    <property type="protein sequence ID" value="KAF2398535.1"/>
    <property type="molecule type" value="Genomic_DNA"/>
</dbReference>
<keyword evidence="12 15" id="KW-0472">Membrane</keyword>
<keyword evidence="11 15" id="KW-0496">Mitochondrion</keyword>
<evidence type="ECO:0000256" key="7">
    <source>
        <dbReference type="ARBA" id="ARBA00022692"/>
    </source>
</evidence>
<keyword evidence="17" id="KW-1185">Reference proteome</keyword>
<dbReference type="Pfam" id="PF05933">
    <property type="entry name" value="Fun_ATP-synt_8"/>
    <property type="match status" value="1"/>
</dbReference>
<keyword evidence="6 15" id="KW-0138">CF(0)</keyword>
<comment type="subunit">
    <text evidence="3 15">F-type ATPases have 2 components, CF(1) - the catalytic core - and CF(0) - the membrane proton channel.</text>
</comment>
<evidence type="ECO:0000313" key="17">
    <source>
        <dbReference type="Proteomes" id="UP000799640"/>
    </source>
</evidence>
<evidence type="ECO:0000256" key="13">
    <source>
        <dbReference type="ARBA" id="ARBA00023310"/>
    </source>
</evidence>
<evidence type="ECO:0000256" key="6">
    <source>
        <dbReference type="ARBA" id="ARBA00022547"/>
    </source>
</evidence>
<evidence type="ECO:0000256" key="15">
    <source>
        <dbReference type="RuleBase" id="RU368038"/>
    </source>
</evidence>
<organism evidence="16 17">
    <name type="scientific">Trichodelitschia bisporula</name>
    <dbReference type="NCBI Taxonomy" id="703511"/>
    <lineage>
        <taxon>Eukaryota</taxon>
        <taxon>Fungi</taxon>
        <taxon>Dikarya</taxon>
        <taxon>Ascomycota</taxon>
        <taxon>Pezizomycotina</taxon>
        <taxon>Dothideomycetes</taxon>
        <taxon>Dothideomycetes incertae sedis</taxon>
        <taxon>Phaeotrichales</taxon>
        <taxon>Phaeotrichaceae</taxon>
        <taxon>Trichodelitschia</taxon>
    </lineage>
</organism>
<dbReference type="PANTHER" id="PTHR36101">
    <property type="entry name" value="ATP SYNTHASE PROTEIN 8"/>
    <property type="match status" value="1"/>
</dbReference>
<keyword evidence="8 15" id="KW-0375">Hydrogen ion transport</keyword>
<comment type="similarity">
    <text evidence="2 15">Belongs to the ATPase protein 8 family.</text>
</comment>
<proteinExistence type="inferred from homology"/>
<evidence type="ECO:0000256" key="8">
    <source>
        <dbReference type="ARBA" id="ARBA00022781"/>
    </source>
</evidence>
<sequence length="113" mass="12354">MSSARLFRPLARALARQPQLTARPAAFLSTKTVAQSASAQLTSARVAKEDAKPAAFPKLTVLAAGMPQLVPFYFVNEATVAFICLPALIYLFSKYLLPQRVRVMAARLFISKL</sequence>
<dbReference type="AlphaFoldDB" id="A0A6G1HS17"/>
<evidence type="ECO:0000256" key="9">
    <source>
        <dbReference type="ARBA" id="ARBA00022989"/>
    </source>
</evidence>
<dbReference type="GO" id="GO:0046933">
    <property type="term" value="F:proton-transporting ATP synthase activity, rotational mechanism"/>
    <property type="evidence" value="ECO:0007669"/>
    <property type="project" value="TreeGrafter"/>
</dbReference>
<evidence type="ECO:0000256" key="2">
    <source>
        <dbReference type="ARBA" id="ARBA00008892"/>
    </source>
</evidence>
<evidence type="ECO:0000313" key="16">
    <source>
        <dbReference type="EMBL" id="KAF2398535.1"/>
    </source>
</evidence>
<evidence type="ECO:0000256" key="10">
    <source>
        <dbReference type="ARBA" id="ARBA00023065"/>
    </source>
</evidence>
<dbReference type="OrthoDB" id="3916939at2759"/>
<dbReference type="PANTHER" id="PTHR36101:SF1">
    <property type="entry name" value="ATP SYNTHASE PROTEIN 8"/>
    <property type="match status" value="1"/>
</dbReference>
<evidence type="ECO:0000256" key="4">
    <source>
        <dbReference type="ARBA" id="ARBA00019651"/>
    </source>
</evidence>
<comment type="function">
    <text evidence="14 15">Mitochondrial membrane ATP synthase (F(1)F(0) ATP synthase or Complex V) produces ATP from ADP in the presence of a proton gradient across the membrane which is generated by electron transport complexes of the respiratory chain. F-type ATPases consist of two structural domains, F(1) - containing the extramembraneous catalytic core and F(0) - containing the membrane proton channel, linked together by a central stalk and a peripheral stalk. During catalysis, ATP synthesis in the catalytic domain of F(1) is coupled via a rotary mechanism of the central stalk subunits to proton translocation. Part of the complex F(0) domain. Minor subunit located with subunit a in the membrane.</text>
</comment>
<evidence type="ECO:0000256" key="5">
    <source>
        <dbReference type="ARBA" id="ARBA00022448"/>
    </source>
</evidence>
<keyword evidence="9 15" id="KW-1133">Transmembrane helix</keyword>
<keyword evidence="10 15" id="KW-0406">Ion transport</keyword>
<comment type="subcellular location">
    <subcellularLocation>
        <location evidence="15">Mitochondrion inner membrane</location>
        <topology evidence="15">Single-pass membrane protein</topology>
    </subcellularLocation>
    <subcellularLocation>
        <location evidence="1">Mitochondrion membrane</location>
        <topology evidence="1">Single-pass membrane protein</topology>
    </subcellularLocation>
</comment>
<evidence type="ECO:0000256" key="3">
    <source>
        <dbReference type="ARBA" id="ARBA00011291"/>
    </source>
</evidence>
<evidence type="ECO:0000256" key="1">
    <source>
        <dbReference type="ARBA" id="ARBA00004304"/>
    </source>
</evidence>
<evidence type="ECO:0000256" key="12">
    <source>
        <dbReference type="ARBA" id="ARBA00023136"/>
    </source>
</evidence>
<evidence type="ECO:0000256" key="11">
    <source>
        <dbReference type="ARBA" id="ARBA00023128"/>
    </source>
</evidence>
<gene>
    <name evidence="16" type="ORF">EJ06DRAFT_532269</name>
</gene>
<protein>
    <recommendedName>
        <fullName evidence="4 15">ATP synthase protein 8</fullName>
    </recommendedName>
</protein>
<accession>A0A6G1HS17</accession>
<keyword evidence="7 15" id="KW-0812">Transmembrane</keyword>
<dbReference type="Proteomes" id="UP000799640">
    <property type="component" value="Unassembled WGS sequence"/>
</dbReference>
<evidence type="ECO:0000256" key="14">
    <source>
        <dbReference type="ARBA" id="ARBA00024864"/>
    </source>
</evidence>
<dbReference type="InterPro" id="IPR009230">
    <property type="entry name" value="ATP_synth_su8_fun"/>
</dbReference>
<reference evidence="16" key="1">
    <citation type="journal article" date="2020" name="Stud. Mycol.">
        <title>101 Dothideomycetes genomes: a test case for predicting lifestyles and emergence of pathogens.</title>
        <authorList>
            <person name="Haridas S."/>
            <person name="Albert R."/>
            <person name="Binder M."/>
            <person name="Bloem J."/>
            <person name="Labutti K."/>
            <person name="Salamov A."/>
            <person name="Andreopoulos B."/>
            <person name="Baker S."/>
            <person name="Barry K."/>
            <person name="Bills G."/>
            <person name="Bluhm B."/>
            <person name="Cannon C."/>
            <person name="Castanera R."/>
            <person name="Culley D."/>
            <person name="Daum C."/>
            <person name="Ezra D."/>
            <person name="Gonzalez J."/>
            <person name="Henrissat B."/>
            <person name="Kuo A."/>
            <person name="Liang C."/>
            <person name="Lipzen A."/>
            <person name="Lutzoni F."/>
            <person name="Magnuson J."/>
            <person name="Mondo S."/>
            <person name="Nolan M."/>
            <person name="Ohm R."/>
            <person name="Pangilinan J."/>
            <person name="Park H.-J."/>
            <person name="Ramirez L."/>
            <person name="Alfaro M."/>
            <person name="Sun H."/>
            <person name="Tritt A."/>
            <person name="Yoshinaga Y."/>
            <person name="Zwiers L.-H."/>
            <person name="Turgeon B."/>
            <person name="Goodwin S."/>
            <person name="Spatafora J."/>
            <person name="Crous P."/>
            <person name="Grigoriev I."/>
        </authorList>
    </citation>
    <scope>NUCLEOTIDE SEQUENCE</scope>
    <source>
        <strain evidence="16">CBS 262.69</strain>
    </source>
</reference>
<keyword evidence="5 15" id="KW-0813">Transport</keyword>
<dbReference type="GO" id="GO:0005743">
    <property type="term" value="C:mitochondrial inner membrane"/>
    <property type="evidence" value="ECO:0007669"/>
    <property type="project" value="UniProtKB-SubCell"/>
</dbReference>
<feature type="transmembrane region" description="Helical" evidence="15">
    <location>
        <begin position="80"/>
        <end position="97"/>
    </location>
</feature>
<keyword evidence="13 15" id="KW-0066">ATP synthesis</keyword>
<name>A0A6G1HS17_9PEZI</name>
<dbReference type="GO" id="GO:0045259">
    <property type="term" value="C:proton-transporting ATP synthase complex"/>
    <property type="evidence" value="ECO:0007669"/>
    <property type="project" value="UniProtKB-KW"/>
</dbReference>